<dbReference type="GO" id="GO:0004160">
    <property type="term" value="F:dihydroxy-acid dehydratase activity"/>
    <property type="evidence" value="ECO:0007669"/>
    <property type="project" value="UniProtKB-UniRule"/>
</dbReference>
<dbReference type="NCBIfam" id="NF002068">
    <property type="entry name" value="PRK00911.1"/>
    <property type="match status" value="1"/>
</dbReference>
<dbReference type="NCBIfam" id="TIGR00110">
    <property type="entry name" value="ilvD"/>
    <property type="match status" value="1"/>
</dbReference>
<gene>
    <name evidence="15" type="primary">ilvD</name>
    <name evidence="18" type="ordered locus">Deima_1505</name>
</gene>
<dbReference type="InterPro" id="IPR037237">
    <property type="entry name" value="IlvD/EDD_N"/>
</dbReference>
<evidence type="ECO:0000256" key="3">
    <source>
        <dbReference type="ARBA" id="ARBA00022605"/>
    </source>
</evidence>
<evidence type="ECO:0000256" key="8">
    <source>
        <dbReference type="ARBA" id="ARBA00023014"/>
    </source>
</evidence>
<dbReference type="Gene3D" id="3.50.30.80">
    <property type="entry name" value="IlvD/EDD C-terminal domain-like"/>
    <property type="match status" value="1"/>
</dbReference>
<evidence type="ECO:0000313" key="18">
    <source>
        <dbReference type="EMBL" id="ADV67154.1"/>
    </source>
</evidence>
<dbReference type="PROSITE" id="PS00886">
    <property type="entry name" value="ILVD_EDD_1"/>
    <property type="match status" value="1"/>
</dbReference>
<dbReference type="UniPathway" id="UPA00047">
    <property type="reaction ID" value="UER00057"/>
</dbReference>
<comment type="cofactor">
    <cofactor evidence="1 15">
        <name>Mg(2+)</name>
        <dbReference type="ChEBI" id="CHEBI:18420"/>
    </cofactor>
</comment>
<dbReference type="GO" id="GO:0009099">
    <property type="term" value="P:L-valine biosynthetic process"/>
    <property type="evidence" value="ECO:0007669"/>
    <property type="project" value="UniProtKB-UniRule"/>
</dbReference>
<evidence type="ECO:0000259" key="17">
    <source>
        <dbReference type="Pfam" id="PF24877"/>
    </source>
</evidence>
<dbReference type="InterPro" id="IPR020558">
    <property type="entry name" value="DiOHA_6PGluconate_deHydtase_CS"/>
</dbReference>
<protein>
    <recommendedName>
        <fullName evidence="14 15">Dihydroxy-acid dehydratase</fullName>
        <shortName evidence="15">DAD</shortName>
        <ecNumber evidence="14 15">4.2.1.9</ecNumber>
    </recommendedName>
</protein>
<evidence type="ECO:0000256" key="12">
    <source>
        <dbReference type="ARBA" id="ARBA00029436"/>
    </source>
</evidence>
<evidence type="ECO:0000256" key="7">
    <source>
        <dbReference type="ARBA" id="ARBA00023004"/>
    </source>
</evidence>
<evidence type="ECO:0000256" key="9">
    <source>
        <dbReference type="ARBA" id="ARBA00023239"/>
    </source>
</evidence>
<dbReference type="InterPro" id="IPR042096">
    <property type="entry name" value="Dihydro-acid_dehy_C"/>
</dbReference>
<evidence type="ECO:0000259" key="16">
    <source>
        <dbReference type="Pfam" id="PF00920"/>
    </source>
</evidence>
<keyword evidence="4 15" id="KW-0001">2Fe-2S</keyword>
<feature type="domain" description="Dihydroxy-acid/6-phosphogluconate dehydratase N-terminal" evidence="16">
    <location>
        <begin position="43"/>
        <end position="362"/>
    </location>
</feature>
<dbReference type="InterPro" id="IPR000581">
    <property type="entry name" value="ILV_EDD_N"/>
</dbReference>
<dbReference type="PANTHER" id="PTHR43661:SF3">
    <property type="entry name" value="D-XYLONATE DEHYDRATASE YAGF-RELATED"/>
    <property type="match status" value="1"/>
</dbReference>
<keyword evidence="7 15" id="KW-0408">Iron</keyword>
<keyword evidence="9 15" id="KW-0456">Lyase</keyword>
<dbReference type="GO" id="GO:0009097">
    <property type="term" value="P:isoleucine biosynthetic process"/>
    <property type="evidence" value="ECO:0007669"/>
    <property type="project" value="UniProtKB-UniRule"/>
</dbReference>
<evidence type="ECO:0000256" key="14">
    <source>
        <dbReference type="ARBA" id="ARBA00029490"/>
    </source>
</evidence>
<dbReference type="PROSITE" id="PS00887">
    <property type="entry name" value="ILVD_EDD_2"/>
    <property type="match status" value="1"/>
</dbReference>
<comment type="function">
    <text evidence="15">Functions in the biosynthesis of branched-chain amino acids. Catalyzes the dehydration of (2R,3R)-2,3-dihydroxy-3-methylpentanoate (2,3-dihydroxy-3-methylvalerate) into 2-oxo-3-methylpentanoate (2-oxo-3-methylvalerate) and of (2R)-2,3-dihydroxy-3-methylbutanoate (2,3-dihydroxyisovalerate) into 2-oxo-3-methylbutanoate (2-oxoisovalerate), the penultimate precursor to L-isoleucine and L-valine, respectively.</text>
</comment>
<dbReference type="InterPro" id="IPR056740">
    <property type="entry name" value="ILV_EDD_C"/>
</dbReference>
<evidence type="ECO:0000313" key="19">
    <source>
        <dbReference type="Proteomes" id="UP000008635"/>
    </source>
</evidence>
<comment type="similarity">
    <text evidence="2 15">Belongs to the IlvD/Edd family.</text>
</comment>
<reference evidence="18 19" key="1">
    <citation type="journal article" date="2011" name="Stand. Genomic Sci.">
        <title>Complete genome sequence of Deinococcus maricopensis type strain (LB-34).</title>
        <authorList>
            <person name="Pukall R."/>
            <person name="Zeytun A."/>
            <person name="Lucas S."/>
            <person name="Lapidus A."/>
            <person name="Hammon N."/>
            <person name="Deshpande S."/>
            <person name="Nolan M."/>
            <person name="Cheng J.F."/>
            <person name="Pitluck S."/>
            <person name="Liolios K."/>
            <person name="Pagani I."/>
            <person name="Mikhailova N."/>
            <person name="Ivanova N."/>
            <person name="Mavromatis K."/>
            <person name="Pati A."/>
            <person name="Tapia R."/>
            <person name="Han C."/>
            <person name="Goodwin L."/>
            <person name="Chen A."/>
            <person name="Palaniappan K."/>
            <person name="Land M."/>
            <person name="Hauser L."/>
            <person name="Chang Y.J."/>
            <person name="Jeffries C.D."/>
            <person name="Brambilla E.M."/>
            <person name="Rohde M."/>
            <person name="Goker M."/>
            <person name="Detter J.C."/>
            <person name="Woyke T."/>
            <person name="Bristow J."/>
            <person name="Eisen J.A."/>
            <person name="Markowitz V."/>
            <person name="Hugenholtz P."/>
            <person name="Kyrpides N.C."/>
            <person name="Klenk H.P."/>
        </authorList>
    </citation>
    <scope>NUCLEOTIDE SEQUENCE [LARGE SCALE GENOMIC DNA]</scope>
    <source>
        <strain evidence="19">DSM 21211 / LMG 22137 / NRRL B-23946 / LB-34</strain>
    </source>
</reference>
<comment type="pathway">
    <text evidence="12 15">Amino-acid biosynthesis; L-valine biosynthesis; L-valine from pyruvate: step 3/4.</text>
</comment>
<feature type="domain" description="Dihydroxy-acid/6-phosphogluconate dehydratase C-terminal" evidence="17">
    <location>
        <begin position="372"/>
        <end position="563"/>
    </location>
</feature>
<sequence length="566" mass="60576">MTIKDKPQLKQRSSTIKEGFERAPHRSLLRATGVIERESDFGKPFIAICNSYIDIIPGHVHLQEFGRIVKEAVRAAGGVPFEFNTIGVDDGIAMGHTGMKYSLPSRELIADAVETVVEAHQFDAMICIPNCDKIVPGMLMGAMRCDIPTIFISGGPMMRGLSKTGERLDLTKMFEAVGAYQAGKLDMETLTDMEQNACPTCGSCSGMFTANSMNCLCEALGMALPGNGTIPATDPRRHELARAAAKQVMVLLERGITPRQIVTAEAIDNAFALDMAMGGSTNTVLHTLAIAHEIGVEYPLSRLNEVSDRVPNLCKLAPMSNFHMQDLDEVGGVSVIIKALFEHEGIMHRGCMTATGQVLEDNVADAPDADGQVVRTWDNAYSRTGGLRLLFGNLAPEGGVIKYAGVVPSMRQFEGEAIVFDSMEAANEGILGGQVRAGHVVVIRYEGPQGGPGMQEMLSPTANIAGMGLGESVLLLTDGRFSGATRGGSIGHISPEASAGGPIAFVRNGDRIRVDMDAGQLELLVSAEELDARREGWVPVVKPIPGKWLKRYARLVTSGSRGAVLV</sequence>
<dbReference type="InterPro" id="IPR004404">
    <property type="entry name" value="DihydroxyA_deHydtase"/>
</dbReference>
<keyword evidence="6 15" id="KW-0460">Magnesium</keyword>
<dbReference type="FunFam" id="3.50.30.80:FF:000001">
    <property type="entry name" value="Dihydroxy-acid dehydratase"/>
    <property type="match status" value="1"/>
</dbReference>
<keyword evidence="5 15" id="KW-0479">Metal-binding</keyword>
<evidence type="ECO:0000256" key="2">
    <source>
        <dbReference type="ARBA" id="ARBA00006486"/>
    </source>
</evidence>
<dbReference type="AlphaFoldDB" id="E8U7W5"/>
<dbReference type="STRING" id="709986.Deima_1505"/>
<evidence type="ECO:0000256" key="6">
    <source>
        <dbReference type="ARBA" id="ARBA00022842"/>
    </source>
</evidence>
<evidence type="ECO:0000256" key="10">
    <source>
        <dbReference type="ARBA" id="ARBA00023304"/>
    </source>
</evidence>
<evidence type="ECO:0000256" key="13">
    <source>
        <dbReference type="ARBA" id="ARBA00029437"/>
    </source>
</evidence>
<keyword evidence="19" id="KW-1185">Reference proteome</keyword>
<dbReference type="OrthoDB" id="9807077at2"/>
<comment type="pathway">
    <text evidence="13 15">Amino-acid biosynthesis; L-isoleucine biosynthesis; L-isoleucine from 2-oxobutanoate: step 3/4.</text>
</comment>
<proteinExistence type="inferred from homology"/>
<evidence type="ECO:0000256" key="11">
    <source>
        <dbReference type="ARBA" id="ARBA00029304"/>
    </source>
</evidence>
<dbReference type="Pfam" id="PF00920">
    <property type="entry name" value="ILVD_EDD_N"/>
    <property type="match status" value="1"/>
</dbReference>
<dbReference type="KEGG" id="dmr:Deima_1505"/>
<evidence type="ECO:0000256" key="4">
    <source>
        <dbReference type="ARBA" id="ARBA00022714"/>
    </source>
</evidence>
<evidence type="ECO:0000256" key="5">
    <source>
        <dbReference type="ARBA" id="ARBA00022723"/>
    </source>
</evidence>
<dbReference type="PANTHER" id="PTHR43661">
    <property type="entry name" value="D-XYLONATE DEHYDRATASE"/>
    <property type="match status" value="1"/>
</dbReference>
<dbReference type="EMBL" id="CP002454">
    <property type="protein sequence ID" value="ADV67154.1"/>
    <property type="molecule type" value="Genomic_DNA"/>
</dbReference>
<feature type="active site" description="Proton acceptor" evidence="15">
    <location>
        <position position="482"/>
    </location>
</feature>
<reference evidence="19" key="2">
    <citation type="submission" date="2011-01" db="EMBL/GenBank/DDBJ databases">
        <title>The complete genome of Deinococcus maricopensis DSM 21211.</title>
        <authorList>
            <consortium name="US DOE Joint Genome Institute (JGI-PGF)"/>
            <person name="Lucas S."/>
            <person name="Copeland A."/>
            <person name="Lapidus A."/>
            <person name="Goodwin L."/>
            <person name="Pitluck S."/>
            <person name="Kyrpides N."/>
            <person name="Mavromatis K."/>
            <person name="Pagani I."/>
            <person name="Ivanova N."/>
            <person name="Ovchinnikova G."/>
            <person name="Zeytun A."/>
            <person name="Detter J.C."/>
            <person name="Han C."/>
            <person name="Land M."/>
            <person name="Hauser L."/>
            <person name="Markowitz V."/>
            <person name="Cheng J.-F."/>
            <person name="Hugenholtz P."/>
            <person name="Woyke T."/>
            <person name="Wu D."/>
            <person name="Pukall R."/>
            <person name="Gehrich-Schroeter G."/>
            <person name="Brambilla E."/>
            <person name="Klenk H.-P."/>
            <person name="Eisen J.A."/>
        </authorList>
    </citation>
    <scope>NUCLEOTIDE SEQUENCE [LARGE SCALE GENOMIC DNA]</scope>
    <source>
        <strain evidence="19">DSM 21211 / LMG 22137 / NRRL B-23946 / LB-34</strain>
    </source>
</reference>
<dbReference type="GO" id="GO:0000287">
    <property type="term" value="F:magnesium ion binding"/>
    <property type="evidence" value="ECO:0007669"/>
    <property type="project" value="UniProtKB-UniRule"/>
</dbReference>
<dbReference type="eggNOG" id="COG0129">
    <property type="taxonomic scope" value="Bacteria"/>
</dbReference>
<organism evidence="18 19">
    <name type="scientific">Deinococcus maricopensis (strain DSM 21211 / LMG 22137 / NRRL B-23946 / LB-34)</name>
    <dbReference type="NCBI Taxonomy" id="709986"/>
    <lineage>
        <taxon>Bacteria</taxon>
        <taxon>Thermotogati</taxon>
        <taxon>Deinococcota</taxon>
        <taxon>Deinococci</taxon>
        <taxon>Deinococcales</taxon>
        <taxon>Deinococcaceae</taxon>
        <taxon>Deinococcus</taxon>
    </lineage>
</organism>
<dbReference type="HOGENOM" id="CLU_014271_4_2_0"/>
<keyword evidence="3 15" id="KW-0028">Amino-acid biosynthesis</keyword>
<comment type="catalytic activity">
    <reaction evidence="15">
        <text>(2R,3R)-2,3-dihydroxy-3-methylpentanoate = (S)-3-methyl-2-oxopentanoate + H2O</text>
        <dbReference type="Rhea" id="RHEA:27694"/>
        <dbReference type="ChEBI" id="CHEBI:15377"/>
        <dbReference type="ChEBI" id="CHEBI:35146"/>
        <dbReference type="ChEBI" id="CHEBI:49258"/>
        <dbReference type="EC" id="4.2.1.9"/>
    </reaction>
</comment>
<dbReference type="HAMAP" id="MF_00012">
    <property type="entry name" value="IlvD"/>
    <property type="match status" value="1"/>
</dbReference>
<comment type="cofactor">
    <cofactor evidence="15">
        <name>[2Fe-2S] cluster</name>
        <dbReference type="ChEBI" id="CHEBI:190135"/>
    </cofactor>
    <text evidence="15">Binds 1 [2Fe-2S] cluster per subunit. This cluster acts as a Lewis acid cofactor.</text>
</comment>
<feature type="binding site" description="via carbamate group" evidence="15">
    <location>
        <position position="133"/>
    </location>
    <ligand>
        <name>Mg(2+)</name>
        <dbReference type="ChEBI" id="CHEBI:18420"/>
    </ligand>
</feature>
<dbReference type="RefSeq" id="WP_013556659.1">
    <property type="nucleotide sequence ID" value="NC_014958.1"/>
</dbReference>
<dbReference type="GO" id="GO:0051537">
    <property type="term" value="F:2 iron, 2 sulfur cluster binding"/>
    <property type="evidence" value="ECO:0007669"/>
    <property type="project" value="UniProtKB-UniRule"/>
</dbReference>
<keyword evidence="10 15" id="KW-0100">Branched-chain amino acid biosynthesis</keyword>
<feature type="binding site" evidence="15">
    <location>
        <position position="132"/>
    </location>
    <ligand>
        <name>Mg(2+)</name>
        <dbReference type="ChEBI" id="CHEBI:18420"/>
    </ligand>
</feature>
<dbReference type="Proteomes" id="UP000008635">
    <property type="component" value="Chromosome"/>
</dbReference>
<comment type="caution">
    <text evidence="15">Lacks conserved residue(s) required for the propagation of feature annotation.</text>
</comment>
<evidence type="ECO:0000256" key="1">
    <source>
        <dbReference type="ARBA" id="ARBA00001946"/>
    </source>
</evidence>
<feature type="modified residue" description="N6-carboxylysine" evidence="15">
    <location>
        <position position="133"/>
    </location>
</feature>
<dbReference type="EC" id="4.2.1.9" evidence="14 15"/>
<name>E8U7W5_DEIML</name>
<dbReference type="UniPathway" id="UPA00049">
    <property type="reaction ID" value="UER00061"/>
</dbReference>
<dbReference type="Pfam" id="PF24877">
    <property type="entry name" value="ILV_EDD_C"/>
    <property type="match status" value="1"/>
</dbReference>
<comment type="catalytic activity">
    <reaction evidence="11">
        <text>(2R)-2,3-dihydroxy-3-methylbutanoate = 3-methyl-2-oxobutanoate + H2O</text>
        <dbReference type="Rhea" id="RHEA:24809"/>
        <dbReference type="ChEBI" id="CHEBI:11851"/>
        <dbReference type="ChEBI" id="CHEBI:15377"/>
        <dbReference type="ChEBI" id="CHEBI:49072"/>
        <dbReference type="EC" id="4.2.1.9"/>
    </reaction>
    <physiologicalReaction direction="left-to-right" evidence="11">
        <dbReference type="Rhea" id="RHEA:24810"/>
    </physiologicalReaction>
</comment>
<dbReference type="SUPFAM" id="SSF143975">
    <property type="entry name" value="IlvD/EDD N-terminal domain-like"/>
    <property type="match status" value="1"/>
</dbReference>
<feature type="binding site" evidence="15">
    <location>
        <position position="90"/>
    </location>
    <ligand>
        <name>Mg(2+)</name>
        <dbReference type="ChEBI" id="CHEBI:18420"/>
    </ligand>
</feature>
<feature type="binding site" evidence="15">
    <location>
        <position position="456"/>
    </location>
    <ligand>
        <name>Mg(2+)</name>
        <dbReference type="ChEBI" id="CHEBI:18420"/>
    </ligand>
</feature>
<keyword evidence="8 15" id="KW-0411">Iron-sulfur</keyword>
<comment type="subunit">
    <text evidence="15">Homodimer.</text>
</comment>
<accession>E8U7W5</accession>
<dbReference type="SUPFAM" id="SSF52016">
    <property type="entry name" value="LeuD/IlvD-like"/>
    <property type="match status" value="1"/>
</dbReference>
<evidence type="ECO:0000256" key="15">
    <source>
        <dbReference type="HAMAP-Rule" id="MF_00012"/>
    </source>
</evidence>
<dbReference type="GO" id="GO:0005829">
    <property type="term" value="C:cytosol"/>
    <property type="evidence" value="ECO:0007669"/>
    <property type="project" value="TreeGrafter"/>
</dbReference>